<comment type="catalytic activity">
    <reaction evidence="1 8 9">
        <text>(2R)-3-phosphoglycerate + ATP = (2R)-3-phospho-glyceroyl phosphate + ADP</text>
        <dbReference type="Rhea" id="RHEA:14801"/>
        <dbReference type="ChEBI" id="CHEBI:30616"/>
        <dbReference type="ChEBI" id="CHEBI:57604"/>
        <dbReference type="ChEBI" id="CHEBI:58272"/>
        <dbReference type="ChEBI" id="CHEBI:456216"/>
        <dbReference type="EC" id="2.7.2.3"/>
    </reaction>
</comment>
<feature type="binding site" evidence="8">
    <location>
        <position position="312"/>
    </location>
    <ligand>
        <name>ATP</name>
        <dbReference type="ChEBI" id="CHEBI:30616"/>
    </ligand>
</feature>
<comment type="similarity">
    <text evidence="2 8 9">Belongs to the phosphoglycerate kinase family.</text>
</comment>
<dbReference type="PIRSF" id="PIRSF000724">
    <property type="entry name" value="Pgk"/>
    <property type="match status" value="1"/>
</dbReference>
<keyword evidence="8" id="KW-0324">Glycolysis</keyword>
<comment type="subunit">
    <text evidence="8">Monomer.</text>
</comment>
<dbReference type="CDD" id="cd00318">
    <property type="entry name" value="Phosphoglycerate_kinase"/>
    <property type="match status" value="1"/>
</dbReference>
<dbReference type="EC" id="2.7.2.3" evidence="3 8"/>
<dbReference type="Gene3D" id="3.40.50.1260">
    <property type="entry name" value="Phosphoglycerate kinase, N-terminal domain"/>
    <property type="match status" value="2"/>
</dbReference>
<evidence type="ECO:0000256" key="7">
    <source>
        <dbReference type="ARBA" id="ARBA00022840"/>
    </source>
</evidence>
<name>A0ABN1II43_9FLAO</name>
<reference evidence="10 11" key="1">
    <citation type="journal article" date="2019" name="Int. J. Syst. Evol. Microbiol.">
        <title>The Global Catalogue of Microorganisms (GCM) 10K type strain sequencing project: providing services to taxonomists for standard genome sequencing and annotation.</title>
        <authorList>
            <consortium name="The Broad Institute Genomics Platform"/>
            <consortium name="The Broad Institute Genome Sequencing Center for Infectious Disease"/>
            <person name="Wu L."/>
            <person name="Ma J."/>
        </authorList>
    </citation>
    <scope>NUCLEOTIDE SEQUENCE [LARGE SCALE GENOMIC DNA]</scope>
    <source>
        <strain evidence="10 11">JCM 15974</strain>
    </source>
</reference>
<comment type="subcellular location">
    <subcellularLocation>
        <location evidence="8">Cytoplasm</location>
    </subcellularLocation>
</comment>
<keyword evidence="4 8" id="KW-0808">Transferase</keyword>
<keyword evidence="8" id="KW-0963">Cytoplasm</keyword>
<gene>
    <name evidence="8" type="primary">pgk</name>
    <name evidence="10" type="ORF">GCM10009430_07050</name>
</gene>
<evidence type="ECO:0000256" key="8">
    <source>
        <dbReference type="HAMAP-Rule" id="MF_00145"/>
    </source>
</evidence>
<evidence type="ECO:0000256" key="6">
    <source>
        <dbReference type="ARBA" id="ARBA00022777"/>
    </source>
</evidence>
<feature type="binding site" evidence="8">
    <location>
        <position position="55"/>
    </location>
    <ligand>
        <name>substrate</name>
    </ligand>
</feature>
<keyword evidence="5 8" id="KW-0547">Nucleotide-binding</keyword>
<evidence type="ECO:0000256" key="3">
    <source>
        <dbReference type="ARBA" id="ARBA00013061"/>
    </source>
</evidence>
<feature type="binding site" evidence="8">
    <location>
        <position position="136"/>
    </location>
    <ligand>
        <name>substrate</name>
    </ligand>
</feature>
<evidence type="ECO:0000313" key="10">
    <source>
        <dbReference type="EMBL" id="GAA0714218.1"/>
    </source>
</evidence>
<dbReference type="GO" id="GO:0016301">
    <property type="term" value="F:kinase activity"/>
    <property type="evidence" value="ECO:0007669"/>
    <property type="project" value="UniProtKB-KW"/>
</dbReference>
<feature type="binding site" evidence="8">
    <location>
        <position position="343"/>
    </location>
    <ligand>
        <name>ATP</name>
        <dbReference type="ChEBI" id="CHEBI:30616"/>
    </ligand>
</feature>
<keyword evidence="6 8" id="KW-0418">Kinase</keyword>
<dbReference type="PANTHER" id="PTHR11406">
    <property type="entry name" value="PHOSPHOGLYCERATE KINASE"/>
    <property type="match status" value="1"/>
</dbReference>
<evidence type="ECO:0000256" key="4">
    <source>
        <dbReference type="ARBA" id="ARBA00022679"/>
    </source>
</evidence>
<feature type="binding site" evidence="8">
    <location>
        <position position="221"/>
    </location>
    <ligand>
        <name>ATP</name>
        <dbReference type="ChEBI" id="CHEBI:30616"/>
    </ligand>
</feature>
<evidence type="ECO:0000256" key="9">
    <source>
        <dbReference type="RuleBase" id="RU000532"/>
    </source>
</evidence>
<organism evidence="10 11">
    <name type="scientific">Aquimarina litoralis</name>
    <dbReference type="NCBI Taxonomy" id="584605"/>
    <lineage>
        <taxon>Bacteria</taxon>
        <taxon>Pseudomonadati</taxon>
        <taxon>Bacteroidota</taxon>
        <taxon>Flavobacteriia</taxon>
        <taxon>Flavobacteriales</taxon>
        <taxon>Flavobacteriaceae</taxon>
        <taxon>Aquimarina</taxon>
    </lineage>
</organism>
<keyword evidence="11" id="KW-1185">Reference proteome</keyword>
<dbReference type="Proteomes" id="UP001501758">
    <property type="component" value="Unassembled WGS sequence"/>
</dbReference>
<sequence>MVTHVLNFIIKLKQLLKFKRVKTINDFNFENKKALVRVDFNVPLDENYKVTDNTRIQAAKPTIIKVLEDGGSAVLMSHLGRPKGVQEEFSLRHIIEEVADVIGVQVKFAANCVGKEAEDAVAQLNPGEVLLLENLRFHKEETAGDAGFAEELSKLGDVYVNDAFGTAHRAHASTTIVAQFFPENKCFGNLLAKEIDSIDKVLKSGEKPITAVLGGSKVSSKITIIENILDKVDNLIIGGGMTYTFIKAQGGQIGDSICEDDKQELALNILKQAEEKGVQIHLPVDVIGADAFDNGANTKAMSVDAIPDGWQGLDAGPETLKNFHQVILNSKTILWNGPLGVFEMENFANGTIALGHSIAEATQNGAFSLVGGGDSVAAVKQFGFGDKVSYVSTGGGAMLESLEGKTLPGIAAIGN</sequence>
<dbReference type="InterPro" id="IPR001576">
    <property type="entry name" value="Phosphoglycerate_kinase"/>
</dbReference>
<evidence type="ECO:0000256" key="2">
    <source>
        <dbReference type="ARBA" id="ARBA00008982"/>
    </source>
</evidence>
<dbReference type="PRINTS" id="PR00477">
    <property type="entry name" value="PHGLYCKINASE"/>
</dbReference>
<evidence type="ECO:0000313" key="11">
    <source>
        <dbReference type="Proteomes" id="UP001501758"/>
    </source>
</evidence>
<feature type="binding site" evidence="8">
    <location>
        <begin position="39"/>
        <end position="41"/>
    </location>
    <ligand>
        <name>substrate</name>
    </ligand>
</feature>
<dbReference type="PANTHER" id="PTHR11406:SF23">
    <property type="entry name" value="PHOSPHOGLYCERATE KINASE 1, CHLOROPLASTIC-RELATED"/>
    <property type="match status" value="1"/>
</dbReference>
<keyword evidence="7 8" id="KW-0067">ATP-binding</keyword>
<comment type="caution">
    <text evidence="10">The sequence shown here is derived from an EMBL/GenBank/DDBJ whole genome shotgun (WGS) entry which is preliminary data.</text>
</comment>
<dbReference type="Pfam" id="PF00162">
    <property type="entry name" value="PGK"/>
    <property type="match status" value="1"/>
</dbReference>
<feature type="binding site" evidence="8">
    <location>
        <begin position="372"/>
        <end position="375"/>
    </location>
    <ligand>
        <name>ATP</name>
        <dbReference type="ChEBI" id="CHEBI:30616"/>
    </ligand>
</feature>
<evidence type="ECO:0000256" key="5">
    <source>
        <dbReference type="ARBA" id="ARBA00022741"/>
    </source>
</evidence>
<dbReference type="EMBL" id="BAAAGE010000001">
    <property type="protein sequence ID" value="GAA0714218.1"/>
    <property type="molecule type" value="Genomic_DNA"/>
</dbReference>
<evidence type="ECO:0000256" key="1">
    <source>
        <dbReference type="ARBA" id="ARBA00000642"/>
    </source>
</evidence>
<protein>
    <recommendedName>
        <fullName evidence="3 8">Phosphoglycerate kinase</fullName>
        <ecNumber evidence="3 8">2.7.2.3</ecNumber>
    </recommendedName>
</protein>
<dbReference type="HAMAP" id="MF_00145">
    <property type="entry name" value="Phosphoglyc_kinase"/>
    <property type="match status" value="1"/>
</dbReference>
<dbReference type="InterPro" id="IPR015824">
    <property type="entry name" value="Phosphoglycerate_kinase_N"/>
</dbReference>
<accession>A0ABN1II43</accession>
<dbReference type="InterPro" id="IPR036043">
    <property type="entry name" value="Phosphoglycerate_kinase_sf"/>
</dbReference>
<proteinExistence type="inferred from homology"/>
<feature type="binding site" evidence="8">
    <location>
        <position position="169"/>
    </location>
    <ligand>
        <name>substrate</name>
    </ligand>
</feature>
<comment type="pathway">
    <text evidence="8">Carbohydrate degradation; glycolysis; pyruvate from D-glyceraldehyde 3-phosphate: step 2/5.</text>
</comment>
<dbReference type="SUPFAM" id="SSF53748">
    <property type="entry name" value="Phosphoglycerate kinase"/>
    <property type="match status" value="1"/>
</dbReference>
<feature type="binding site" evidence="8">
    <location>
        <begin position="78"/>
        <end position="81"/>
    </location>
    <ligand>
        <name>substrate</name>
    </ligand>
</feature>